<dbReference type="EMBL" id="JADBEM010000001">
    <property type="protein sequence ID" value="MBE1608636.1"/>
    <property type="molecule type" value="Genomic_DNA"/>
</dbReference>
<proteinExistence type="predicted"/>
<dbReference type="EMBL" id="JADBEM010000001">
    <property type="protein sequence ID" value="MBE1605618.1"/>
    <property type="molecule type" value="Genomic_DNA"/>
</dbReference>
<dbReference type="EMBL" id="JADBEM010000001">
    <property type="protein sequence ID" value="MBE1608031.1"/>
    <property type="molecule type" value="Genomic_DNA"/>
</dbReference>
<evidence type="ECO:0000313" key="2">
    <source>
        <dbReference type="EMBL" id="MBE1604616.1"/>
    </source>
</evidence>
<organism evidence="2 7">
    <name type="scientific">Actinopolymorpha pittospori</name>
    <dbReference type="NCBI Taxonomy" id="648752"/>
    <lineage>
        <taxon>Bacteria</taxon>
        <taxon>Bacillati</taxon>
        <taxon>Actinomycetota</taxon>
        <taxon>Actinomycetes</taxon>
        <taxon>Propionibacteriales</taxon>
        <taxon>Actinopolymorphaceae</taxon>
        <taxon>Actinopolymorpha</taxon>
    </lineage>
</organism>
<accession>A0A927MQR5</accession>
<name>A0A927MQR5_9ACTN</name>
<dbReference type="Proteomes" id="UP000638648">
    <property type="component" value="Unassembled WGS sequence"/>
</dbReference>
<evidence type="ECO:0000313" key="3">
    <source>
        <dbReference type="EMBL" id="MBE1605618.1"/>
    </source>
</evidence>
<evidence type="ECO:0000313" key="4">
    <source>
        <dbReference type="EMBL" id="MBE1605812.1"/>
    </source>
</evidence>
<dbReference type="EMBL" id="JADBEM010000001">
    <property type="protein sequence ID" value="MBE1605812.1"/>
    <property type="molecule type" value="Genomic_DNA"/>
</dbReference>
<dbReference type="NCBIfam" id="NF033539">
    <property type="entry name" value="transpos_IS1380"/>
    <property type="match status" value="1"/>
</dbReference>
<evidence type="ECO:0000259" key="1">
    <source>
        <dbReference type="Pfam" id="PF13701"/>
    </source>
</evidence>
<dbReference type="Pfam" id="PF13701">
    <property type="entry name" value="DDE_Tnp_1_4"/>
    <property type="match status" value="1"/>
</dbReference>
<keyword evidence="7" id="KW-1185">Reference proteome</keyword>
<dbReference type="InterPro" id="IPR025668">
    <property type="entry name" value="Tnp_DDE_dom"/>
</dbReference>
<evidence type="ECO:0000313" key="6">
    <source>
        <dbReference type="EMBL" id="MBE1608636.1"/>
    </source>
</evidence>
<evidence type="ECO:0000313" key="5">
    <source>
        <dbReference type="EMBL" id="MBE1608031.1"/>
    </source>
</evidence>
<dbReference type="EMBL" id="JADBEM010000001">
    <property type="protein sequence ID" value="MBE1604616.1"/>
    <property type="molecule type" value="Genomic_DNA"/>
</dbReference>
<dbReference type="InterPro" id="IPR047960">
    <property type="entry name" value="Transpos_IS1380"/>
</dbReference>
<sequence length="439" mass="48077">MSMLRELAEFVGLTRFVTQALADTYRGPWLHSPGQVFADQACAIADGATSTSGIAVLRDRPQLHGAVASQPTVWRLVDRIDERHLGLVRQARAKARERAWQAGAAPDLEATGGYLHIDFDATITIAHSEKSGAAPTWKKSFGFHPLHSYLDRPEISGGESLAGILRPGNAGSNTIADHKTLLDLTLEALPESYRPGVDGAPEILIRADAAGATYDFAAYCRQKHCEFSFSTESTPTYVGIADAVDEQLWATAIEDDGIRDGAMVFEATHCVDLSKWPQGTRLILRKERPHPGAQLQLHNTTSDGMRLTAFITDTPARVVPHQIQGLELRHRQHAHVEARIKDSGHLGLGNLPLDAFCHNQAWFEIALAAADLISWAKLLGFKDHPGIAKATPETFRYKVLHVAGKIVSTARQLYLKLDSSWTPSPAIEKGWTRIRTAFG</sequence>
<dbReference type="AlphaFoldDB" id="A0A927MQR5"/>
<evidence type="ECO:0000313" key="7">
    <source>
        <dbReference type="Proteomes" id="UP000638648"/>
    </source>
</evidence>
<feature type="domain" description="Transposase DDE" evidence="1">
    <location>
        <begin position="3"/>
        <end position="435"/>
    </location>
</feature>
<protein>
    <recommendedName>
        <fullName evidence="1">Transposase DDE domain-containing protein</fullName>
    </recommendedName>
</protein>
<gene>
    <name evidence="2" type="ORF">HEB94_001464</name>
    <name evidence="3" type="ORF">HEB94_002466</name>
    <name evidence="4" type="ORF">HEB94_002660</name>
    <name evidence="5" type="ORF">HEB94_004879</name>
    <name evidence="6" type="ORF">HEB94_005484</name>
</gene>
<reference evidence="2" key="1">
    <citation type="submission" date="2020-10" db="EMBL/GenBank/DDBJ databases">
        <title>Sequencing the genomes of 1000 actinobacteria strains.</title>
        <authorList>
            <person name="Klenk H.-P."/>
        </authorList>
    </citation>
    <scope>NUCLEOTIDE SEQUENCE</scope>
    <source>
        <strain evidence="2">DSM 45354</strain>
    </source>
</reference>
<comment type="caution">
    <text evidence="2">The sequence shown here is derived from an EMBL/GenBank/DDBJ whole genome shotgun (WGS) entry which is preliminary data.</text>
</comment>